<keyword evidence="10" id="KW-0482">Metalloprotease</keyword>
<name>I0IHX1_PHYMF</name>
<dbReference type="STRING" id="1142394.PSMK_27000"/>
<feature type="transmembrane region" description="Helical" evidence="12">
    <location>
        <begin position="42"/>
        <end position="59"/>
    </location>
</feature>
<dbReference type="KEGG" id="phm:PSMK_27000"/>
<feature type="transmembrane region" description="Helical" evidence="12">
    <location>
        <begin position="7"/>
        <end position="30"/>
    </location>
</feature>
<organism evidence="14 15">
    <name type="scientific">Phycisphaera mikurensis (strain NBRC 102666 / KCTC 22515 / FYK2301M01)</name>
    <dbReference type="NCBI Taxonomy" id="1142394"/>
    <lineage>
        <taxon>Bacteria</taxon>
        <taxon>Pseudomonadati</taxon>
        <taxon>Planctomycetota</taxon>
        <taxon>Phycisphaerae</taxon>
        <taxon>Phycisphaerales</taxon>
        <taxon>Phycisphaeraceae</taxon>
        <taxon>Phycisphaera</taxon>
    </lineage>
</organism>
<keyword evidence="11 12" id="KW-0472">Membrane</keyword>
<dbReference type="Proteomes" id="UP000007881">
    <property type="component" value="Chromosome"/>
</dbReference>
<evidence type="ECO:0000256" key="3">
    <source>
        <dbReference type="ARBA" id="ARBA00007931"/>
    </source>
</evidence>
<sequence>MNGTLRLGSIFGIPLLLHWSFPLLLAWVVWTGSRAGASPAEIGLSCVFVLAIFGCVLLHECGHALAARRYGISTRDITLLPIGGLARLERMPATPAGEIVVALAGPLVNVAIALVLGGFFLLRDGIAETLNVPVDPFAGGFARRLMAVNVLLVLFNLIPAFPMDGGRVLRAVLSLRLGPARASLYAAYVSMTLAAGFAAWGLLGGGGPFLLLIGVFIFIAARATASNAKRLLAGSLPPDRAGR</sequence>
<feature type="transmembrane region" description="Helical" evidence="12">
    <location>
        <begin position="99"/>
        <end position="121"/>
    </location>
</feature>
<evidence type="ECO:0000256" key="11">
    <source>
        <dbReference type="ARBA" id="ARBA00023136"/>
    </source>
</evidence>
<dbReference type="OrthoDB" id="9800627at2"/>
<evidence type="ECO:0000256" key="12">
    <source>
        <dbReference type="SAM" id="Phobius"/>
    </source>
</evidence>
<evidence type="ECO:0000259" key="13">
    <source>
        <dbReference type="Pfam" id="PF02163"/>
    </source>
</evidence>
<comment type="subcellular location">
    <subcellularLocation>
        <location evidence="2">Membrane</location>
        <topology evidence="2">Multi-pass membrane protein</topology>
    </subcellularLocation>
</comment>
<evidence type="ECO:0000256" key="8">
    <source>
        <dbReference type="ARBA" id="ARBA00022833"/>
    </source>
</evidence>
<dbReference type="GO" id="GO:0006508">
    <property type="term" value="P:proteolysis"/>
    <property type="evidence" value="ECO:0007669"/>
    <property type="project" value="UniProtKB-KW"/>
</dbReference>
<dbReference type="EMBL" id="AP012338">
    <property type="protein sequence ID" value="BAM04859.1"/>
    <property type="molecule type" value="Genomic_DNA"/>
</dbReference>
<evidence type="ECO:0000256" key="6">
    <source>
        <dbReference type="ARBA" id="ARBA00022723"/>
    </source>
</evidence>
<dbReference type="Pfam" id="PF02163">
    <property type="entry name" value="Peptidase_M50"/>
    <property type="match status" value="2"/>
</dbReference>
<feature type="domain" description="Peptidase M50" evidence="13">
    <location>
        <begin position="145"/>
        <end position="194"/>
    </location>
</feature>
<feature type="transmembrane region" description="Helical" evidence="12">
    <location>
        <begin position="182"/>
        <end position="203"/>
    </location>
</feature>
<keyword evidence="7" id="KW-0378">Hydrolase</keyword>
<dbReference type="eggNOG" id="COG1994">
    <property type="taxonomic scope" value="Bacteria"/>
</dbReference>
<gene>
    <name evidence="14" type="ordered locus">PSMK_27000</name>
</gene>
<comment type="cofactor">
    <cofactor evidence="1">
        <name>Zn(2+)</name>
        <dbReference type="ChEBI" id="CHEBI:29105"/>
    </cofactor>
</comment>
<evidence type="ECO:0000256" key="5">
    <source>
        <dbReference type="ARBA" id="ARBA00022692"/>
    </source>
</evidence>
<evidence type="ECO:0000256" key="9">
    <source>
        <dbReference type="ARBA" id="ARBA00022989"/>
    </source>
</evidence>
<keyword evidence="4" id="KW-0645">Protease</keyword>
<evidence type="ECO:0000256" key="7">
    <source>
        <dbReference type="ARBA" id="ARBA00022801"/>
    </source>
</evidence>
<evidence type="ECO:0000256" key="10">
    <source>
        <dbReference type="ARBA" id="ARBA00023049"/>
    </source>
</evidence>
<dbReference type="HOGENOM" id="CLU_080388_0_0_0"/>
<dbReference type="RefSeq" id="WP_014438072.1">
    <property type="nucleotide sequence ID" value="NC_017080.1"/>
</dbReference>
<dbReference type="GO" id="GO:0046872">
    <property type="term" value="F:metal ion binding"/>
    <property type="evidence" value="ECO:0007669"/>
    <property type="project" value="UniProtKB-KW"/>
</dbReference>
<accession>I0IHX1</accession>
<dbReference type="AlphaFoldDB" id="I0IHX1"/>
<keyword evidence="8" id="KW-0862">Zinc</keyword>
<keyword evidence="6" id="KW-0479">Metal-binding</keyword>
<feature type="transmembrane region" description="Helical" evidence="12">
    <location>
        <begin position="141"/>
        <end position="161"/>
    </location>
</feature>
<reference evidence="14 15" key="1">
    <citation type="submission" date="2012-02" db="EMBL/GenBank/DDBJ databases">
        <title>Complete genome sequence of Phycisphaera mikurensis NBRC 102666.</title>
        <authorList>
            <person name="Ankai A."/>
            <person name="Hosoyama A."/>
            <person name="Terui Y."/>
            <person name="Sekine M."/>
            <person name="Fukai R."/>
            <person name="Kato Y."/>
            <person name="Nakamura S."/>
            <person name="Yamada-Narita S."/>
            <person name="Kawakoshi A."/>
            <person name="Fukunaga Y."/>
            <person name="Yamazaki S."/>
            <person name="Fujita N."/>
        </authorList>
    </citation>
    <scope>NUCLEOTIDE SEQUENCE [LARGE SCALE GENOMIC DNA]</scope>
    <source>
        <strain evidence="15">NBRC 102666 / KCTC 22515 / FYK2301M01</strain>
    </source>
</reference>
<keyword evidence="15" id="KW-1185">Reference proteome</keyword>
<dbReference type="PANTHER" id="PTHR39188">
    <property type="entry name" value="MEMBRANE-ASSOCIATED ZINC METALLOPROTEASE M50B"/>
    <property type="match status" value="1"/>
</dbReference>
<dbReference type="PANTHER" id="PTHR39188:SF3">
    <property type="entry name" value="STAGE IV SPORULATION PROTEIN FB"/>
    <property type="match status" value="1"/>
</dbReference>
<dbReference type="GO" id="GO:0016020">
    <property type="term" value="C:membrane"/>
    <property type="evidence" value="ECO:0007669"/>
    <property type="project" value="UniProtKB-SubCell"/>
</dbReference>
<feature type="domain" description="Peptidase M50" evidence="13">
    <location>
        <begin position="48"/>
        <end position="120"/>
    </location>
</feature>
<dbReference type="InterPro" id="IPR008915">
    <property type="entry name" value="Peptidase_M50"/>
</dbReference>
<evidence type="ECO:0000313" key="14">
    <source>
        <dbReference type="EMBL" id="BAM04859.1"/>
    </source>
</evidence>
<protein>
    <submittedName>
        <fullName evidence="14">Peptidase M50 family protein</fullName>
    </submittedName>
</protein>
<dbReference type="GO" id="GO:0008237">
    <property type="term" value="F:metallopeptidase activity"/>
    <property type="evidence" value="ECO:0007669"/>
    <property type="project" value="UniProtKB-KW"/>
</dbReference>
<feature type="transmembrane region" description="Helical" evidence="12">
    <location>
        <begin position="209"/>
        <end position="225"/>
    </location>
</feature>
<evidence type="ECO:0000256" key="2">
    <source>
        <dbReference type="ARBA" id="ARBA00004141"/>
    </source>
</evidence>
<evidence type="ECO:0000256" key="1">
    <source>
        <dbReference type="ARBA" id="ARBA00001947"/>
    </source>
</evidence>
<comment type="similarity">
    <text evidence="3">Belongs to the peptidase M50B family.</text>
</comment>
<keyword evidence="5 12" id="KW-0812">Transmembrane</keyword>
<evidence type="ECO:0000313" key="15">
    <source>
        <dbReference type="Proteomes" id="UP000007881"/>
    </source>
</evidence>
<keyword evidence="9 12" id="KW-1133">Transmembrane helix</keyword>
<proteinExistence type="inferred from homology"/>
<evidence type="ECO:0000256" key="4">
    <source>
        <dbReference type="ARBA" id="ARBA00022670"/>
    </source>
</evidence>